<protein>
    <recommendedName>
        <fullName evidence="1">2EXR domain-containing protein</fullName>
    </recommendedName>
</protein>
<dbReference type="EMBL" id="PQXN01000111">
    <property type="protein sequence ID" value="TGO54174.1"/>
    <property type="molecule type" value="Genomic_DNA"/>
</dbReference>
<sequence length="358" mass="41473">MDSLDINDTMDAPSVPVLSSFVDFCKAPKYKRKNITNTTNSSNTNNAINAPSISVLSRFVNFCQLLLYKRNNNANMMNDPSVSVVSSFPKFPLFPKEIQLKIWFQALPEGQIVYANRYGFFPPPAPHALYDVSLESREVFLKHYKRLYTHTTGCNYAESREILTFYNPLEDTVIFEADMSFTPWLSSSRDKLLCRSLLCCDERKRFFAELRHIAILADRQHYFIDLDIYVVRAIIRALMLTNEDASPYEEFFTTYPMLESFSFVIGSNTVQNTAREFPRMRFVKTDPSREAIVEEYYQEKIEEICNGFEKWKETHPEVNIPQIEIVYAATNVPSSQDNGNTFILRERLVPDVLFGSVY</sequence>
<comment type="caution">
    <text evidence="2">The sequence shown here is derived from an EMBL/GenBank/DDBJ whole genome shotgun (WGS) entry which is preliminary data.</text>
</comment>
<dbReference type="AlphaFoldDB" id="A0A4Z1I023"/>
<dbReference type="InterPro" id="IPR045518">
    <property type="entry name" value="2EXR"/>
</dbReference>
<feature type="domain" description="2EXR" evidence="1">
    <location>
        <begin position="88"/>
        <end position="172"/>
    </location>
</feature>
<organism evidence="2 3">
    <name type="scientific">Botryotinia convoluta</name>
    <dbReference type="NCBI Taxonomy" id="54673"/>
    <lineage>
        <taxon>Eukaryota</taxon>
        <taxon>Fungi</taxon>
        <taxon>Dikarya</taxon>
        <taxon>Ascomycota</taxon>
        <taxon>Pezizomycotina</taxon>
        <taxon>Leotiomycetes</taxon>
        <taxon>Helotiales</taxon>
        <taxon>Sclerotiniaceae</taxon>
        <taxon>Botryotinia</taxon>
    </lineage>
</organism>
<reference evidence="2 3" key="1">
    <citation type="submission" date="2017-12" db="EMBL/GenBank/DDBJ databases">
        <title>Comparative genomics of Botrytis spp.</title>
        <authorList>
            <person name="Valero-Jimenez C.A."/>
            <person name="Tapia P."/>
            <person name="Veloso J."/>
            <person name="Silva-Moreno E."/>
            <person name="Staats M."/>
            <person name="Valdes J.H."/>
            <person name="Van Kan J.A.L."/>
        </authorList>
    </citation>
    <scope>NUCLEOTIDE SEQUENCE [LARGE SCALE GENOMIC DNA]</scope>
    <source>
        <strain evidence="2 3">MUCL11595</strain>
    </source>
</reference>
<dbReference type="OrthoDB" id="3561344at2759"/>
<gene>
    <name evidence="2" type="ORF">BCON_0111g00170</name>
</gene>
<dbReference type="Proteomes" id="UP000297527">
    <property type="component" value="Unassembled WGS sequence"/>
</dbReference>
<proteinExistence type="predicted"/>
<keyword evidence="3" id="KW-1185">Reference proteome</keyword>
<evidence type="ECO:0000259" key="1">
    <source>
        <dbReference type="Pfam" id="PF20150"/>
    </source>
</evidence>
<evidence type="ECO:0000313" key="2">
    <source>
        <dbReference type="EMBL" id="TGO54174.1"/>
    </source>
</evidence>
<name>A0A4Z1I023_9HELO</name>
<accession>A0A4Z1I023</accession>
<evidence type="ECO:0000313" key="3">
    <source>
        <dbReference type="Proteomes" id="UP000297527"/>
    </source>
</evidence>
<dbReference type="PANTHER" id="PTHR35910">
    <property type="entry name" value="2EXR DOMAIN-CONTAINING PROTEIN"/>
    <property type="match status" value="1"/>
</dbReference>
<dbReference type="Pfam" id="PF20150">
    <property type="entry name" value="2EXR"/>
    <property type="match status" value="1"/>
</dbReference>
<dbReference type="PANTHER" id="PTHR35910:SF6">
    <property type="entry name" value="2EXR DOMAIN-CONTAINING PROTEIN"/>
    <property type="match status" value="1"/>
</dbReference>